<sequence length="47" mass="5466">MAKDPKRIEKFKRGITHFSEETLANSKMAKLHKEAMKKILAYKGRFG</sequence>
<gene>
    <name evidence="1" type="ORF">SAMN05216353_10448</name>
</gene>
<dbReference type="Proteomes" id="UP000198897">
    <property type="component" value="Unassembled WGS sequence"/>
</dbReference>
<evidence type="ECO:0000313" key="2">
    <source>
        <dbReference type="Proteomes" id="UP000198897"/>
    </source>
</evidence>
<reference evidence="2" key="1">
    <citation type="submission" date="2016-10" db="EMBL/GenBank/DDBJ databases">
        <authorList>
            <person name="Varghese N."/>
            <person name="Submissions S."/>
        </authorList>
    </citation>
    <scope>NUCLEOTIDE SEQUENCE [LARGE SCALE GENOMIC DNA]</scope>
    <source>
        <strain evidence="2">FP5</strain>
    </source>
</reference>
<protein>
    <submittedName>
        <fullName evidence="1">Uncharacterized protein</fullName>
    </submittedName>
</protein>
<dbReference type="AlphaFoldDB" id="A0A1I2KDT9"/>
<dbReference type="RefSeq" id="WP_014645262.1">
    <property type="nucleotide sequence ID" value="NZ_FOOG01000004.1"/>
</dbReference>
<accession>A0A1I2KDT9</accession>
<evidence type="ECO:0000313" key="1">
    <source>
        <dbReference type="EMBL" id="SFF64469.1"/>
    </source>
</evidence>
<organism evidence="1 2">
    <name type="scientific">Halobacillus alkaliphilus</name>
    <dbReference type="NCBI Taxonomy" id="396056"/>
    <lineage>
        <taxon>Bacteria</taxon>
        <taxon>Bacillati</taxon>
        <taxon>Bacillota</taxon>
        <taxon>Bacilli</taxon>
        <taxon>Bacillales</taxon>
        <taxon>Bacillaceae</taxon>
        <taxon>Halobacillus</taxon>
    </lineage>
</organism>
<dbReference type="EMBL" id="FOOG01000004">
    <property type="protein sequence ID" value="SFF64469.1"/>
    <property type="molecule type" value="Genomic_DNA"/>
</dbReference>
<proteinExistence type="predicted"/>
<name>A0A1I2KDT9_9BACI</name>
<keyword evidence="2" id="KW-1185">Reference proteome</keyword>